<reference evidence="1 2" key="1">
    <citation type="journal article" date="2021" name="Hortic Res">
        <title>High-quality reference genome and annotation aids understanding of berry development for evergreen blueberry (Vaccinium darrowii).</title>
        <authorList>
            <person name="Yu J."/>
            <person name="Hulse-Kemp A.M."/>
            <person name="Babiker E."/>
            <person name="Staton M."/>
        </authorList>
    </citation>
    <scope>NUCLEOTIDE SEQUENCE [LARGE SCALE GENOMIC DNA]</scope>
    <source>
        <strain evidence="2">cv. NJ 8807/NJ 8810</strain>
        <tissue evidence="1">Young leaf</tissue>
    </source>
</reference>
<sequence length="395" mass="44390">MTTRSAMVDTIEISDEDKSIGSDIDSHSQKCCHFDLNEVAELDEGENSSNGTGGLPSDHEEDVEDRILSPEGNSSSNTTSTILEGKNRTSSGGVRQYVRSKTPRLRWTPDLHLAFVHAVERLGGQERATPKLVLQLMNVRGLSIAHIKSHLQMYRSKKLDGSGEVISQTNRLVHKRDHIMGMYQRFNPYGHLKMEKRSHLLSSLVKEPCDSKAINTSRNYRWAFSYAGLSGSSSLWTKESKIDRASQDPLVCRNWDWSLGFNNHRGIRDPLIGNGPMSPSPFVEDRKWASHRIMDENRVENFSSMGNTSVSICDRFEPKFEPPFQLKVQGLKEKQPQLIKGGSAKEEWKPNIQLSLSQNLTKVDKTSDHHSTKEIDTGLSLSLSPSSSRRQSSII</sequence>
<keyword evidence="2" id="KW-1185">Reference proteome</keyword>
<name>A0ACB7Z6X2_9ERIC</name>
<protein>
    <submittedName>
        <fullName evidence="1">Uncharacterized protein</fullName>
    </submittedName>
</protein>
<organism evidence="1 2">
    <name type="scientific">Vaccinium darrowii</name>
    <dbReference type="NCBI Taxonomy" id="229202"/>
    <lineage>
        <taxon>Eukaryota</taxon>
        <taxon>Viridiplantae</taxon>
        <taxon>Streptophyta</taxon>
        <taxon>Embryophyta</taxon>
        <taxon>Tracheophyta</taxon>
        <taxon>Spermatophyta</taxon>
        <taxon>Magnoliopsida</taxon>
        <taxon>eudicotyledons</taxon>
        <taxon>Gunneridae</taxon>
        <taxon>Pentapetalae</taxon>
        <taxon>asterids</taxon>
        <taxon>Ericales</taxon>
        <taxon>Ericaceae</taxon>
        <taxon>Vaccinioideae</taxon>
        <taxon>Vaccinieae</taxon>
        <taxon>Vaccinium</taxon>
    </lineage>
</organism>
<gene>
    <name evidence="1" type="ORF">Vadar_025609</name>
</gene>
<proteinExistence type="predicted"/>
<accession>A0ACB7Z6X2</accession>
<dbReference type="EMBL" id="CM037154">
    <property type="protein sequence ID" value="KAH7861396.1"/>
    <property type="molecule type" value="Genomic_DNA"/>
</dbReference>
<comment type="caution">
    <text evidence="1">The sequence shown here is derived from an EMBL/GenBank/DDBJ whole genome shotgun (WGS) entry which is preliminary data.</text>
</comment>
<evidence type="ECO:0000313" key="1">
    <source>
        <dbReference type="EMBL" id="KAH7861396.1"/>
    </source>
</evidence>
<dbReference type="Proteomes" id="UP000828048">
    <property type="component" value="Chromosome 4"/>
</dbReference>
<evidence type="ECO:0000313" key="2">
    <source>
        <dbReference type="Proteomes" id="UP000828048"/>
    </source>
</evidence>